<protein>
    <recommendedName>
        <fullName evidence="3">Transposase</fullName>
    </recommendedName>
</protein>
<evidence type="ECO:0000313" key="1">
    <source>
        <dbReference type="EMBL" id="KUH33936.1"/>
    </source>
</evidence>
<gene>
    <name evidence="1" type="ORF">APY94_04190</name>
</gene>
<accession>A0A100XYK8</accession>
<evidence type="ECO:0000313" key="2">
    <source>
        <dbReference type="Proteomes" id="UP000053462"/>
    </source>
</evidence>
<sequence length="88" mass="9889">MILKGLGKFKRLEIQFKGRIHLKGKQERLEIQYDDVKRKRYAHISSSKVGGRLKGEEGIELPRQPKGNLSAGIDLGINNLIAVYVESG</sequence>
<name>A0A100XYK8_9EURY</name>
<dbReference type="AlphaFoldDB" id="A0A100XYK8"/>
<keyword evidence="2" id="KW-1185">Reference proteome</keyword>
<dbReference type="EMBL" id="LLYW01000013">
    <property type="protein sequence ID" value="KUH33936.1"/>
    <property type="molecule type" value="Genomic_DNA"/>
</dbReference>
<dbReference type="STRING" id="227598.APY94_04190"/>
<organism evidence="1 2">
    <name type="scientific">Thermococcus celericrescens</name>
    <dbReference type="NCBI Taxonomy" id="227598"/>
    <lineage>
        <taxon>Archaea</taxon>
        <taxon>Methanobacteriati</taxon>
        <taxon>Methanobacteriota</taxon>
        <taxon>Thermococci</taxon>
        <taxon>Thermococcales</taxon>
        <taxon>Thermococcaceae</taxon>
        <taxon>Thermococcus</taxon>
    </lineage>
</organism>
<comment type="caution">
    <text evidence="1">The sequence shown here is derived from an EMBL/GenBank/DDBJ whole genome shotgun (WGS) entry which is preliminary data.</text>
</comment>
<evidence type="ECO:0008006" key="3">
    <source>
        <dbReference type="Google" id="ProtNLM"/>
    </source>
</evidence>
<reference evidence="1 2" key="1">
    <citation type="submission" date="2015-10" db="EMBL/GenBank/DDBJ databases">
        <title>Draft genome sequence of Thermococcus celericrescens strain DSM 17994.</title>
        <authorList>
            <person name="Hong S.-J."/>
            <person name="Park C.-E."/>
            <person name="Shin J.-H."/>
        </authorList>
    </citation>
    <scope>NUCLEOTIDE SEQUENCE [LARGE SCALE GENOMIC DNA]</scope>
    <source>
        <strain evidence="1 2">DSM 17994</strain>
    </source>
</reference>
<proteinExistence type="predicted"/>
<dbReference type="Proteomes" id="UP000053462">
    <property type="component" value="Unassembled WGS sequence"/>
</dbReference>